<dbReference type="AlphaFoldDB" id="A0AAV8WSN8"/>
<evidence type="ECO:0000259" key="2">
    <source>
        <dbReference type="Pfam" id="PF13843"/>
    </source>
</evidence>
<gene>
    <name evidence="3" type="ORF">NQ314_017719</name>
</gene>
<organism evidence="3 4">
    <name type="scientific">Rhamnusium bicolor</name>
    <dbReference type="NCBI Taxonomy" id="1586634"/>
    <lineage>
        <taxon>Eukaryota</taxon>
        <taxon>Metazoa</taxon>
        <taxon>Ecdysozoa</taxon>
        <taxon>Arthropoda</taxon>
        <taxon>Hexapoda</taxon>
        <taxon>Insecta</taxon>
        <taxon>Pterygota</taxon>
        <taxon>Neoptera</taxon>
        <taxon>Endopterygota</taxon>
        <taxon>Coleoptera</taxon>
        <taxon>Polyphaga</taxon>
        <taxon>Cucujiformia</taxon>
        <taxon>Chrysomeloidea</taxon>
        <taxon>Cerambycidae</taxon>
        <taxon>Lepturinae</taxon>
        <taxon>Rhagiini</taxon>
        <taxon>Rhamnusium</taxon>
    </lineage>
</organism>
<accession>A0AAV8WSN8</accession>
<name>A0AAV8WSN8_9CUCU</name>
<keyword evidence="1" id="KW-0812">Transmembrane</keyword>
<comment type="caution">
    <text evidence="3">The sequence shown here is derived from an EMBL/GenBank/DDBJ whole genome shotgun (WGS) entry which is preliminary data.</text>
</comment>
<keyword evidence="1" id="KW-1133">Transmembrane helix</keyword>
<dbReference type="Proteomes" id="UP001162156">
    <property type="component" value="Unassembled WGS sequence"/>
</dbReference>
<sequence>MSAKPHKWGYKRFVLCRASGFSYNFEVYSGSENQPKFRSFDEPDLGATSNTVVPLCRAVPSNLNHMVYLDNYYTSLSLMSFLAARGIFALGIVRRNRIPNCKLPSDDQIKKENRGTSSEYICSFDGVEVTSVAWKDNKNVCLLYTFAGELPKGSVKRFDKKEKKSVEIQCPNLVLEYNKHMGGIDLMEGLIGRYKIIMRTRKWYMRLFYHLLDVILVNAWLLYRSVAVQKNQTEILKLAEFRAEIADCLCRIGTKPTSKGGRPSDVEIKIVQEKKRSTTTPYIQPKDVRMDGRSHWPLYTKTRQRCKFPTCKYCSQIKCAKCGVYLCLNKNNNCFMKFHTN</sequence>
<dbReference type="PANTHER" id="PTHR47272">
    <property type="entry name" value="DDE_TNP_1_7 DOMAIN-CONTAINING PROTEIN"/>
    <property type="match status" value="1"/>
</dbReference>
<proteinExistence type="predicted"/>
<evidence type="ECO:0000313" key="4">
    <source>
        <dbReference type="Proteomes" id="UP001162156"/>
    </source>
</evidence>
<dbReference type="EMBL" id="JANEYF010004957">
    <property type="protein sequence ID" value="KAJ8929582.1"/>
    <property type="molecule type" value="Genomic_DNA"/>
</dbReference>
<reference evidence="3" key="1">
    <citation type="journal article" date="2023" name="Insect Mol. Biol.">
        <title>Genome sequencing provides insights into the evolution of gene families encoding plant cell wall-degrading enzymes in longhorned beetles.</title>
        <authorList>
            <person name="Shin N.R."/>
            <person name="Okamura Y."/>
            <person name="Kirsch R."/>
            <person name="Pauchet Y."/>
        </authorList>
    </citation>
    <scope>NUCLEOTIDE SEQUENCE</scope>
    <source>
        <strain evidence="3">RBIC_L_NR</strain>
    </source>
</reference>
<evidence type="ECO:0000256" key="1">
    <source>
        <dbReference type="SAM" id="Phobius"/>
    </source>
</evidence>
<feature type="domain" description="PiggyBac transposable element-derived protein" evidence="2">
    <location>
        <begin position="2"/>
        <end position="220"/>
    </location>
</feature>
<evidence type="ECO:0000313" key="3">
    <source>
        <dbReference type="EMBL" id="KAJ8929582.1"/>
    </source>
</evidence>
<feature type="transmembrane region" description="Helical" evidence="1">
    <location>
        <begin position="203"/>
        <end position="223"/>
    </location>
</feature>
<feature type="transmembrane region" description="Helical" evidence="1">
    <location>
        <begin position="72"/>
        <end position="93"/>
    </location>
</feature>
<dbReference type="InterPro" id="IPR029526">
    <property type="entry name" value="PGBD"/>
</dbReference>
<dbReference type="Pfam" id="PF13843">
    <property type="entry name" value="DDE_Tnp_1_7"/>
    <property type="match status" value="1"/>
</dbReference>
<protein>
    <recommendedName>
        <fullName evidence="2">PiggyBac transposable element-derived protein domain-containing protein</fullName>
    </recommendedName>
</protein>
<keyword evidence="4" id="KW-1185">Reference proteome</keyword>
<keyword evidence="1" id="KW-0472">Membrane</keyword>